<dbReference type="InterPro" id="IPR046497">
    <property type="entry name" value="DUF6590"/>
</dbReference>
<dbReference type="PANTHER" id="PTHR35391">
    <property type="entry name" value="C2H2-TYPE DOMAIN-CONTAINING PROTEIN-RELATED"/>
    <property type="match status" value="1"/>
</dbReference>
<organism evidence="3">
    <name type="scientific">Cladophialophora carrionii CBS 160.54</name>
    <dbReference type="NCBI Taxonomy" id="1279043"/>
    <lineage>
        <taxon>Eukaryota</taxon>
        <taxon>Fungi</taxon>
        <taxon>Dikarya</taxon>
        <taxon>Ascomycota</taxon>
        <taxon>Pezizomycotina</taxon>
        <taxon>Eurotiomycetes</taxon>
        <taxon>Chaetothyriomycetidae</taxon>
        <taxon>Chaetothyriales</taxon>
        <taxon>Herpotrichiellaceae</taxon>
        <taxon>Cladophialophora</taxon>
    </lineage>
</organism>
<dbReference type="EMBL" id="KI635850">
    <property type="protein sequence ID" value="ETI27112.1"/>
    <property type="molecule type" value="Genomic_DNA"/>
</dbReference>
<reference evidence="3" key="1">
    <citation type="submission" date="2013-03" db="EMBL/GenBank/DDBJ databases">
        <title>The Genome Sequence of Cladophialophora carrionii CBS 160.54.</title>
        <authorList>
            <consortium name="The Broad Institute Genomics Platform"/>
            <person name="Cuomo C."/>
            <person name="de Hoog S."/>
            <person name="Gorbushina A."/>
            <person name="Walker B."/>
            <person name="Young S.K."/>
            <person name="Zeng Q."/>
            <person name="Gargeya S."/>
            <person name="Fitzgerald M."/>
            <person name="Haas B."/>
            <person name="Abouelleil A."/>
            <person name="Allen A.W."/>
            <person name="Alvarado L."/>
            <person name="Arachchi H.M."/>
            <person name="Berlin A.M."/>
            <person name="Chapman S.B."/>
            <person name="Gainer-Dewar J."/>
            <person name="Goldberg J."/>
            <person name="Griggs A."/>
            <person name="Gujja S."/>
            <person name="Hansen M."/>
            <person name="Howarth C."/>
            <person name="Imamovic A."/>
            <person name="Ireland A."/>
            <person name="Larimer J."/>
            <person name="McCowan C."/>
            <person name="Murphy C."/>
            <person name="Pearson M."/>
            <person name="Poon T.W."/>
            <person name="Priest M."/>
            <person name="Roberts A."/>
            <person name="Saif S."/>
            <person name="Shea T."/>
            <person name="Sisk P."/>
            <person name="Sykes S."/>
            <person name="Wortman J."/>
            <person name="Nusbaum C."/>
            <person name="Birren B."/>
        </authorList>
    </citation>
    <scope>NUCLEOTIDE SEQUENCE [LARGE SCALE GENOMIC DNA]</scope>
    <source>
        <strain evidence="3">CBS 160.54</strain>
    </source>
</reference>
<evidence type="ECO:0000313" key="3">
    <source>
        <dbReference type="EMBL" id="ETI27112.1"/>
    </source>
</evidence>
<dbReference type="HOGENOM" id="CLU_047424_0_0_1"/>
<dbReference type="GeneID" id="19988287"/>
<evidence type="ECO:0000256" key="1">
    <source>
        <dbReference type="SAM" id="MobiDB-lite"/>
    </source>
</evidence>
<name>V9DMD0_9EURO</name>
<dbReference type="VEuPathDB" id="FungiDB:G647_09794"/>
<dbReference type="Pfam" id="PF20233">
    <property type="entry name" value="DUF6590"/>
    <property type="match status" value="1"/>
</dbReference>
<feature type="compositionally biased region" description="Basic and acidic residues" evidence="1">
    <location>
        <begin position="67"/>
        <end position="84"/>
    </location>
</feature>
<dbReference type="OrthoDB" id="3559580at2759"/>
<dbReference type="Proteomes" id="UP000030678">
    <property type="component" value="Unassembled WGS sequence"/>
</dbReference>
<proteinExistence type="predicted"/>
<sequence length="462" mass="52461">MSQPDSGYGQYGRDVPDRPKHGRSQGTGGKELTTATPSRPWRGRDEDREKERRHLQHEPRGIQSSDTIERGKYRAGSDEMAFHDDLDDERERLAARPRSGRAFSGTSAQRDHSPARAAFCLGDDLYHFIQNVARNDINGIGIVTGRSDLFEVDDYLFLLEAIQCDVPARARFRRACIRLYLLVRKYNSLPDHHECQHFLDTLELEDRRNHDEQRVQSLEALVQQMSSARGVRMPGGDSLSVSRLSAMTPAFVPPQERRRSAGAPSQRSEDTRQSSLHVDFILRKSTWFTIGRVFMVLWHENDTGENTTFTTRQVGVSSQGLYGENVWTKVRRFAVVREGGHGFSWAIPIATYREQGLTRRGLNAQDCDAHAIIHMEGTPAESLPNEPFMNKRPIAVTPASWDKKLHKASRIRFDKVFTIEHNVKVREVGTVSGDSMTWFCRYWRMEASAAADAVTPRSGRHG</sequence>
<feature type="region of interest" description="Disordered" evidence="1">
    <location>
        <begin position="1"/>
        <end position="84"/>
    </location>
</feature>
<feature type="region of interest" description="Disordered" evidence="1">
    <location>
        <begin position="252"/>
        <end position="271"/>
    </location>
</feature>
<gene>
    <name evidence="3" type="ORF">G647_09794</name>
</gene>
<dbReference type="AlphaFoldDB" id="V9DMD0"/>
<dbReference type="PANTHER" id="PTHR35391:SF5">
    <property type="entry name" value="DUF6590 DOMAIN-CONTAINING PROTEIN"/>
    <property type="match status" value="1"/>
</dbReference>
<dbReference type="RefSeq" id="XP_008724009.1">
    <property type="nucleotide sequence ID" value="XM_008725787.1"/>
</dbReference>
<accession>V9DMD0</accession>
<protein>
    <recommendedName>
        <fullName evidence="2">DUF6590 domain-containing protein</fullName>
    </recommendedName>
</protein>
<feature type="compositionally biased region" description="Basic and acidic residues" evidence="1">
    <location>
        <begin position="42"/>
        <end position="60"/>
    </location>
</feature>
<feature type="domain" description="DUF6590" evidence="2">
    <location>
        <begin position="286"/>
        <end position="439"/>
    </location>
</feature>
<evidence type="ECO:0000259" key="2">
    <source>
        <dbReference type="Pfam" id="PF20233"/>
    </source>
</evidence>